<dbReference type="Gene3D" id="1.20.120.910">
    <property type="entry name" value="DksA, coiled-coil domain"/>
    <property type="match status" value="1"/>
</dbReference>
<accession>E6VQQ0</accession>
<evidence type="ECO:0000256" key="4">
    <source>
        <dbReference type="PROSITE-ProRule" id="PRU00510"/>
    </source>
</evidence>
<reference evidence="7" key="1">
    <citation type="submission" date="2010-12" db="EMBL/GenBank/DDBJ databases">
        <title>Complete sequence of Desulfovibrio aespoeensis Aspo-2.</title>
        <authorList>
            <consortium name="US DOE Joint Genome Institute"/>
            <person name="Lucas S."/>
            <person name="Copeland A."/>
            <person name="Lapidus A."/>
            <person name="Cheng J.-F."/>
            <person name="Goodwin L."/>
            <person name="Pitluck S."/>
            <person name="Chertkov O."/>
            <person name="Misra M."/>
            <person name="Detter J.C."/>
            <person name="Han C."/>
            <person name="Tapia R."/>
            <person name="Land M."/>
            <person name="Hauser L."/>
            <person name="Kyrpides N."/>
            <person name="Ivanova N."/>
            <person name="Ovchinnikova G."/>
            <person name="Pedersen K."/>
            <person name="Jagevall S."/>
            <person name="Hazen T."/>
            <person name="Woyke T."/>
        </authorList>
    </citation>
    <scope>NUCLEOTIDE SEQUENCE [LARGE SCALE GENOMIC DNA]</scope>
    <source>
        <strain evidence="7">ATCC 700646 / DSM 10631 / Aspo-2</strain>
    </source>
</reference>
<feature type="domain" description="Zinc finger DksA/TraR C4-type" evidence="5">
    <location>
        <begin position="81"/>
        <end position="111"/>
    </location>
</feature>
<dbReference type="EMBL" id="CP002431">
    <property type="protein sequence ID" value="ADU61777.1"/>
    <property type="molecule type" value="Genomic_DNA"/>
</dbReference>
<evidence type="ECO:0000256" key="1">
    <source>
        <dbReference type="ARBA" id="ARBA00022723"/>
    </source>
</evidence>
<evidence type="ECO:0000256" key="2">
    <source>
        <dbReference type="ARBA" id="ARBA00022771"/>
    </source>
</evidence>
<sequence>MTDKERQDFKRFASEEVEALKAEIPRLEALLVPVAPDNAIGRISRMDNIVNQSVSEAQLSKTRVRLARLGEALRRVDDDEDFGLCIDCSKPIPMARLKAMPETQYCVDCAE</sequence>
<dbReference type="SUPFAM" id="SSF57716">
    <property type="entry name" value="Glucocorticoid receptor-like (DNA-binding domain)"/>
    <property type="match status" value="1"/>
</dbReference>
<protein>
    <submittedName>
        <fullName evidence="6">Transcriptional regulator, TraR/DksA family</fullName>
    </submittedName>
</protein>
<gene>
    <name evidence="6" type="ordered locus">Daes_0760</name>
</gene>
<reference evidence="6 7" key="2">
    <citation type="journal article" date="2014" name="Genome Announc.">
        <title>Complete Genome Sequence of the Subsurface, Mesophilic Sulfate-Reducing Bacterium Desulfovibrio aespoeensis Aspo-2.</title>
        <authorList>
            <person name="Pedersen K."/>
            <person name="Bengtsson A."/>
            <person name="Edlund J."/>
            <person name="Rabe L."/>
            <person name="Hazen T."/>
            <person name="Chakraborty R."/>
            <person name="Goodwin L."/>
            <person name="Shapiro N."/>
        </authorList>
    </citation>
    <scope>NUCLEOTIDE SEQUENCE [LARGE SCALE GENOMIC DNA]</scope>
    <source>
        <strain evidence="7">ATCC 700646 / DSM 10631 / Aspo-2</strain>
    </source>
</reference>
<keyword evidence="1" id="KW-0479">Metal-binding</keyword>
<dbReference type="OrthoDB" id="1121111at2"/>
<dbReference type="RefSeq" id="WP_013513708.1">
    <property type="nucleotide sequence ID" value="NC_014844.1"/>
</dbReference>
<dbReference type="HOGENOM" id="CLU_043144_3_3_7"/>
<feature type="zinc finger region" description="dksA C4-type" evidence="4">
    <location>
        <begin position="85"/>
        <end position="109"/>
    </location>
</feature>
<dbReference type="PROSITE" id="PS51128">
    <property type="entry name" value="ZF_DKSA_2"/>
    <property type="match status" value="1"/>
</dbReference>
<dbReference type="Proteomes" id="UP000002191">
    <property type="component" value="Chromosome"/>
</dbReference>
<organism evidence="6 7">
    <name type="scientific">Pseudodesulfovibrio aespoeensis (strain ATCC 700646 / DSM 10631 / Aspo-2)</name>
    <name type="common">Desulfovibrio aespoeensis</name>
    <dbReference type="NCBI Taxonomy" id="643562"/>
    <lineage>
        <taxon>Bacteria</taxon>
        <taxon>Pseudomonadati</taxon>
        <taxon>Thermodesulfobacteriota</taxon>
        <taxon>Desulfovibrionia</taxon>
        <taxon>Desulfovibrionales</taxon>
        <taxon>Desulfovibrionaceae</taxon>
    </lineage>
</organism>
<dbReference type="InterPro" id="IPR000962">
    <property type="entry name" value="Znf_DskA_TraR"/>
</dbReference>
<dbReference type="Pfam" id="PF01258">
    <property type="entry name" value="zf-dskA_traR"/>
    <property type="match status" value="1"/>
</dbReference>
<evidence type="ECO:0000259" key="5">
    <source>
        <dbReference type="Pfam" id="PF01258"/>
    </source>
</evidence>
<proteinExistence type="predicted"/>
<evidence type="ECO:0000256" key="3">
    <source>
        <dbReference type="ARBA" id="ARBA00022833"/>
    </source>
</evidence>
<dbReference type="STRING" id="643562.Daes_0760"/>
<dbReference type="PANTHER" id="PTHR33823">
    <property type="entry name" value="RNA POLYMERASE-BINDING TRANSCRIPTION FACTOR DKSA-RELATED"/>
    <property type="match status" value="1"/>
</dbReference>
<name>E6VQQ0_PSEA9</name>
<dbReference type="AlphaFoldDB" id="E6VQQ0"/>
<dbReference type="eggNOG" id="COG1734">
    <property type="taxonomic scope" value="Bacteria"/>
</dbReference>
<evidence type="ECO:0000313" key="7">
    <source>
        <dbReference type="Proteomes" id="UP000002191"/>
    </source>
</evidence>
<dbReference type="KEGG" id="das:Daes_0760"/>
<keyword evidence="2" id="KW-0863">Zinc-finger</keyword>
<dbReference type="GO" id="GO:0008270">
    <property type="term" value="F:zinc ion binding"/>
    <property type="evidence" value="ECO:0007669"/>
    <property type="project" value="UniProtKB-KW"/>
</dbReference>
<dbReference type="PANTHER" id="PTHR33823:SF4">
    <property type="entry name" value="GENERAL STRESS PROTEIN 16O"/>
    <property type="match status" value="1"/>
</dbReference>
<evidence type="ECO:0000313" key="6">
    <source>
        <dbReference type="EMBL" id="ADU61777.1"/>
    </source>
</evidence>
<keyword evidence="7" id="KW-1185">Reference proteome</keyword>
<keyword evidence="3" id="KW-0862">Zinc</keyword>